<evidence type="ECO:0000313" key="3">
    <source>
        <dbReference type="EMBL" id="MED6161924.1"/>
    </source>
</evidence>
<reference evidence="3 4" key="1">
    <citation type="journal article" date="2023" name="Plants (Basel)">
        <title>Bridging the Gap: Combining Genomics and Transcriptomics Approaches to Understand Stylosanthes scabra, an Orphan Legume from the Brazilian Caatinga.</title>
        <authorList>
            <person name="Ferreira-Neto J.R.C."/>
            <person name="da Silva M.D."/>
            <person name="Binneck E."/>
            <person name="de Melo N.F."/>
            <person name="da Silva R.H."/>
            <person name="de Melo A.L.T.M."/>
            <person name="Pandolfi V."/>
            <person name="Bustamante F.O."/>
            <person name="Brasileiro-Vidal A.C."/>
            <person name="Benko-Iseppon A.M."/>
        </authorList>
    </citation>
    <scope>NUCLEOTIDE SEQUENCE [LARGE SCALE GENOMIC DNA]</scope>
    <source>
        <tissue evidence="3">Leaves</tissue>
    </source>
</reference>
<sequence length="304" mass="34426">MARRKTTNRKTSAEIPPPSTWSAQARASHESSLPSGQPPPPLPTSARPSSSRGKRPITEEVHPLPPWSYRGSRISLGDGVTPTHQSLGPVNAQLHCIVTHIILPQNGSYQRVSFCDTLVLFALIMRIKISFAYLMMRHMHDCIKGDRNSALPCGMFLTKVFEAYFVNLYNKTYEEKYSYLKGGGIVKRIVKRDLRAERRAMEEEEERRSRASISRARKSKGTGIKLLVNVVRELIQEVINVASCVSTTMNKSKARAKILERFLTSLKMTMNSRNSRKKKMRKSLKTLKKRMRMTLMPIDPPAGD</sequence>
<evidence type="ECO:0000256" key="2">
    <source>
        <dbReference type="SAM" id="Phobius"/>
    </source>
</evidence>
<gene>
    <name evidence="3" type="ORF">PIB30_065441</name>
</gene>
<name>A0ABU6UM09_9FABA</name>
<keyword evidence="4" id="KW-1185">Reference proteome</keyword>
<keyword evidence="2" id="KW-1133">Transmembrane helix</keyword>
<dbReference type="EMBL" id="JASCZI010121481">
    <property type="protein sequence ID" value="MED6161924.1"/>
    <property type="molecule type" value="Genomic_DNA"/>
</dbReference>
<organism evidence="3 4">
    <name type="scientific">Stylosanthes scabra</name>
    <dbReference type="NCBI Taxonomy" id="79078"/>
    <lineage>
        <taxon>Eukaryota</taxon>
        <taxon>Viridiplantae</taxon>
        <taxon>Streptophyta</taxon>
        <taxon>Embryophyta</taxon>
        <taxon>Tracheophyta</taxon>
        <taxon>Spermatophyta</taxon>
        <taxon>Magnoliopsida</taxon>
        <taxon>eudicotyledons</taxon>
        <taxon>Gunneridae</taxon>
        <taxon>Pentapetalae</taxon>
        <taxon>rosids</taxon>
        <taxon>fabids</taxon>
        <taxon>Fabales</taxon>
        <taxon>Fabaceae</taxon>
        <taxon>Papilionoideae</taxon>
        <taxon>50 kb inversion clade</taxon>
        <taxon>dalbergioids sensu lato</taxon>
        <taxon>Dalbergieae</taxon>
        <taxon>Pterocarpus clade</taxon>
        <taxon>Stylosanthes</taxon>
    </lineage>
</organism>
<keyword evidence="2" id="KW-0812">Transmembrane</keyword>
<keyword evidence="2" id="KW-0472">Membrane</keyword>
<accession>A0ABU6UM09</accession>
<feature type="region of interest" description="Disordered" evidence="1">
    <location>
        <begin position="1"/>
        <end position="66"/>
    </location>
</feature>
<protein>
    <submittedName>
        <fullName evidence="3">Uncharacterized protein</fullName>
    </submittedName>
</protein>
<evidence type="ECO:0000313" key="4">
    <source>
        <dbReference type="Proteomes" id="UP001341840"/>
    </source>
</evidence>
<dbReference type="Proteomes" id="UP001341840">
    <property type="component" value="Unassembled WGS sequence"/>
</dbReference>
<evidence type="ECO:0000256" key="1">
    <source>
        <dbReference type="SAM" id="MobiDB-lite"/>
    </source>
</evidence>
<feature type="transmembrane region" description="Helical" evidence="2">
    <location>
        <begin position="118"/>
        <end position="136"/>
    </location>
</feature>
<comment type="caution">
    <text evidence="3">The sequence shown here is derived from an EMBL/GenBank/DDBJ whole genome shotgun (WGS) entry which is preliminary data.</text>
</comment>
<proteinExistence type="predicted"/>